<evidence type="ECO:0000256" key="13">
    <source>
        <dbReference type="SAM" id="MobiDB-lite"/>
    </source>
</evidence>
<evidence type="ECO:0000256" key="9">
    <source>
        <dbReference type="ARBA" id="ARBA00039086"/>
    </source>
</evidence>
<gene>
    <name evidence="14" type="ORF">EJ08DRAFT_587232</name>
</gene>
<evidence type="ECO:0000313" key="14">
    <source>
        <dbReference type="EMBL" id="KAF2431512.1"/>
    </source>
</evidence>
<dbReference type="Proteomes" id="UP000800235">
    <property type="component" value="Unassembled WGS sequence"/>
</dbReference>
<feature type="compositionally biased region" description="Polar residues" evidence="13">
    <location>
        <begin position="182"/>
        <end position="192"/>
    </location>
</feature>
<evidence type="ECO:0000313" key="15">
    <source>
        <dbReference type="Proteomes" id="UP000800235"/>
    </source>
</evidence>
<comment type="catalytic activity">
    <reaction evidence="7">
        <text>L-dopachrome = 5,6-dihydroxyindole-2-carboxylate</text>
        <dbReference type="Rhea" id="RHEA:13041"/>
        <dbReference type="ChEBI" id="CHEBI:16875"/>
        <dbReference type="ChEBI" id="CHEBI:57509"/>
        <dbReference type="EC" id="5.3.3.12"/>
    </reaction>
</comment>
<dbReference type="PANTHER" id="PTHR11954:SF6">
    <property type="entry name" value="MACROPHAGE MIGRATION INHIBITORY FACTOR"/>
    <property type="match status" value="1"/>
</dbReference>
<feature type="region of interest" description="Disordered" evidence="13">
    <location>
        <begin position="170"/>
        <end position="338"/>
    </location>
</feature>
<keyword evidence="15" id="KW-1185">Reference proteome</keyword>
<proteinExistence type="inferred from homology"/>
<feature type="compositionally biased region" description="Polar residues" evidence="13">
    <location>
        <begin position="251"/>
        <end position="260"/>
    </location>
</feature>
<dbReference type="GO" id="GO:0005576">
    <property type="term" value="C:extracellular region"/>
    <property type="evidence" value="ECO:0007669"/>
    <property type="project" value="UniProtKB-SubCell"/>
</dbReference>
<accession>A0A9P4U035</accession>
<keyword evidence="4" id="KW-0964">Secreted</keyword>
<evidence type="ECO:0000256" key="5">
    <source>
        <dbReference type="ARBA" id="ARBA00023235"/>
    </source>
</evidence>
<dbReference type="Pfam" id="PF01187">
    <property type="entry name" value="MIF"/>
    <property type="match status" value="1"/>
</dbReference>
<dbReference type="OrthoDB" id="255819at2759"/>
<reference evidence="14" key="1">
    <citation type="journal article" date="2020" name="Stud. Mycol.">
        <title>101 Dothideomycetes genomes: a test case for predicting lifestyles and emergence of pathogens.</title>
        <authorList>
            <person name="Haridas S."/>
            <person name="Albert R."/>
            <person name="Binder M."/>
            <person name="Bloem J."/>
            <person name="Labutti K."/>
            <person name="Salamov A."/>
            <person name="Andreopoulos B."/>
            <person name="Baker S."/>
            <person name="Barry K."/>
            <person name="Bills G."/>
            <person name="Bluhm B."/>
            <person name="Cannon C."/>
            <person name="Castanera R."/>
            <person name="Culley D."/>
            <person name="Daum C."/>
            <person name="Ezra D."/>
            <person name="Gonzalez J."/>
            <person name="Henrissat B."/>
            <person name="Kuo A."/>
            <person name="Liang C."/>
            <person name="Lipzen A."/>
            <person name="Lutzoni F."/>
            <person name="Magnuson J."/>
            <person name="Mondo S."/>
            <person name="Nolan M."/>
            <person name="Ohm R."/>
            <person name="Pangilinan J."/>
            <person name="Park H.-J."/>
            <person name="Ramirez L."/>
            <person name="Alfaro M."/>
            <person name="Sun H."/>
            <person name="Tritt A."/>
            <person name="Yoshinaga Y."/>
            <person name="Zwiers L.-H."/>
            <person name="Turgeon B."/>
            <person name="Goodwin S."/>
            <person name="Spatafora J."/>
            <person name="Crous P."/>
            <person name="Grigoriev I."/>
        </authorList>
    </citation>
    <scope>NUCLEOTIDE SEQUENCE</scope>
    <source>
        <strain evidence="14">CBS 130266</strain>
    </source>
</reference>
<feature type="compositionally biased region" description="Low complexity" evidence="13">
    <location>
        <begin position="221"/>
        <end position="238"/>
    </location>
</feature>
<dbReference type="GO" id="GO:0050178">
    <property type="term" value="F:phenylpyruvate tautomerase activity"/>
    <property type="evidence" value="ECO:0007669"/>
    <property type="project" value="UniProtKB-EC"/>
</dbReference>
<dbReference type="EMBL" id="MU007031">
    <property type="protein sequence ID" value="KAF2431512.1"/>
    <property type="molecule type" value="Genomic_DNA"/>
</dbReference>
<feature type="compositionally biased region" description="Polar residues" evidence="13">
    <location>
        <begin position="283"/>
        <end position="316"/>
    </location>
</feature>
<dbReference type="EC" id="5.3.3.12" evidence="8"/>
<feature type="region of interest" description="Disordered" evidence="13">
    <location>
        <begin position="1"/>
        <end position="55"/>
    </location>
</feature>
<comment type="similarity">
    <text evidence="2">Belongs to the MIF family.</text>
</comment>
<evidence type="ECO:0000256" key="2">
    <source>
        <dbReference type="ARBA" id="ARBA00005851"/>
    </source>
</evidence>
<evidence type="ECO:0000256" key="1">
    <source>
        <dbReference type="ARBA" id="ARBA00004613"/>
    </source>
</evidence>
<evidence type="ECO:0000256" key="10">
    <source>
        <dbReference type="ARBA" id="ARBA00041631"/>
    </source>
</evidence>
<dbReference type="AlphaFoldDB" id="A0A9P4U035"/>
<comment type="catalytic activity">
    <reaction evidence="6">
        <text>3-phenylpyruvate = enol-phenylpyruvate</text>
        <dbReference type="Rhea" id="RHEA:17097"/>
        <dbReference type="ChEBI" id="CHEBI:16815"/>
        <dbReference type="ChEBI" id="CHEBI:18005"/>
        <dbReference type="EC" id="5.3.2.1"/>
    </reaction>
</comment>
<keyword evidence="5" id="KW-0413">Isomerase</keyword>
<organism evidence="14 15">
    <name type="scientific">Tothia fuscella</name>
    <dbReference type="NCBI Taxonomy" id="1048955"/>
    <lineage>
        <taxon>Eukaryota</taxon>
        <taxon>Fungi</taxon>
        <taxon>Dikarya</taxon>
        <taxon>Ascomycota</taxon>
        <taxon>Pezizomycotina</taxon>
        <taxon>Dothideomycetes</taxon>
        <taxon>Pleosporomycetidae</taxon>
        <taxon>Venturiales</taxon>
        <taxon>Cylindrosympodiaceae</taxon>
        <taxon>Tothia</taxon>
    </lineage>
</organism>
<dbReference type="PANTHER" id="PTHR11954">
    <property type="entry name" value="D-DOPACHROME DECARBOXYLASE"/>
    <property type="match status" value="1"/>
</dbReference>
<dbReference type="GO" id="GO:0004167">
    <property type="term" value="F:dopachrome isomerase activity"/>
    <property type="evidence" value="ECO:0007669"/>
    <property type="project" value="UniProtKB-EC"/>
</dbReference>
<evidence type="ECO:0000256" key="8">
    <source>
        <dbReference type="ARBA" id="ARBA00038932"/>
    </source>
</evidence>
<dbReference type="EC" id="5.3.2.1" evidence="9"/>
<evidence type="ECO:0000256" key="6">
    <source>
        <dbReference type="ARBA" id="ARBA00036735"/>
    </source>
</evidence>
<protein>
    <recommendedName>
        <fullName evidence="12">L-dopachrome isomerase</fullName>
        <ecNumber evidence="9">5.3.2.1</ecNumber>
        <ecNumber evidence="8">5.3.3.12</ecNumber>
    </recommendedName>
    <alternativeName>
        <fullName evidence="10">L-dopachrome tautomerase</fullName>
    </alternativeName>
    <alternativeName>
        <fullName evidence="11">Phenylpyruvate tautomerase</fullName>
    </alternativeName>
</protein>
<evidence type="ECO:0000256" key="4">
    <source>
        <dbReference type="ARBA" id="ARBA00022525"/>
    </source>
</evidence>
<dbReference type="InterPro" id="IPR001398">
    <property type="entry name" value="Macrophage_inhib_fac"/>
</dbReference>
<comment type="subcellular location">
    <subcellularLocation>
        <location evidence="1">Secreted</location>
    </subcellularLocation>
</comment>
<evidence type="ECO:0000256" key="3">
    <source>
        <dbReference type="ARBA" id="ARBA00022514"/>
    </source>
</evidence>
<evidence type="ECO:0000256" key="11">
    <source>
        <dbReference type="ARBA" id="ARBA00041912"/>
    </source>
</evidence>
<sequence length="353" mass="38569">MQQDGKHQHRKTLDGSIPPTPSQSQSDSNSSKRRTQYYEDSLAYKGHSQSTKERIQKDSPVIAELRTNVIIKDEFTVVTNLSQHLSERYRRPESSILITVTHSACLMMGGSFEPAYILTITAIPSEVQPVTNKRNAYLMQHFVADTLHVSSSRGVVRFMEIPEERLATNGSTIAGDIERTESNGVSRSMTNKSSRKSLIPSKRKSLLGRKISDELERKSSTKSTKSLKSLKSVKGKTSPPVPLQPAADLRSSLTNGSARDSSPAPVARGESPANHGSIDHTNTKTVASPLNSPSRPTTANRPGSSRMHLSNTSGNAQDFPAPPPVPETDRVPKISKRKSIIAMFKRGESAKSS</sequence>
<comment type="caution">
    <text evidence="14">The sequence shown here is derived from an EMBL/GenBank/DDBJ whole genome shotgun (WGS) entry which is preliminary data.</text>
</comment>
<name>A0A9P4U035_9PEZI</name>
<evidence type="ECO:0000256" key="7">
    <source>
        <dbReference type="ARBA" id="ARBA00036823"/>
    </source>
</evidence>
<feature type="compositionally biased region" description="Basic and acidic residues" evidence="13">
    <location>
        <begin position="210"/>
        <end position="219"/>
    </location>
</feature>
<dbReference type="SUPFAM" id="SSF55331">
    <property type="entry name" value="Tautomerase/MIF"/>
    <property type="match status" value="1"/>
</dbReference>
<dbReference type="Gene3D" id="3.30.429.10">
    <property type="entry name" value="Macrophage Migration Inhibitory Factor"/>
    <property type="match status" value="1"/>
</dbReference>
<dbReference type="InterPro" id="IPR014347">
    <property type="entry name" value="Tautomerase/MIF_sf"/>
</dbReference>
<evidence type="ECO:0000256" key="12">
    <source>
        <dbReference type="ARBA" id="ARBA00042730"/>
    </source>
</evidence>
<keyword evidence="3" id="KW-0202">Cytokine</keyword>